<dbReference type="InterPro" id="IPR015590">
    <property type="entry name" value="Aldehyde_DH_dom"/>
</dbReference>
<evidence type="ECO:0000256" key="4">
    <source>
        <dbReference type="PROSITE-ProRule" id="PRU10007"/>
    </source>
</evidence>
<dbReference type="PANTHER" id="PTHR43353">
    <property type="entry name" value="SUCCINATE-SEMIALDEHYDE DEHYDROGENASE, MITOCHONDRIAL"/>
    <property type="match status" value="1"/>
</dbReference>
<reference evidence="8 10" key="1">
    <citation type="journal article" date="2014" name="ISME J.">
        <title>Trehalose/2-sulfotrehalose biosynthesis and glycine-betaine uptake are widely spread mechanisms for osmoadaptation in the Halobacteriales.</title>
        <authorList>
            <person name="Youssef N.H."/>
            <person name="Savage-Ashlock K.N."/>
            <person name="McCully A.L."/>
            <person name="Luedtke B."/>
            <person name="Shaw E.I."/>
            <person name="Hoff W.D."/>
            <person name="Elshahed M.S."/>
        </authorList>
    </citation>
    <scope>NUCLEOTIDE SEQUENCE [LARGE SCALE GENOMIC DNA]</scope>
    <source>
        <strain evidence="8 10">DX253</strain>
    </source>
</reference>
<protein>
    <submittedName>
        <fullName evidence="9">Succinate-semialdehyde dehydrogenase / glutarate-semialdehyde dehydrogenase</fullName>
    </submittedName>
    <submittedName>
        <fullName evidence="8">Succinic semialdehyde dehydrogenase</fullName>
    </submittedName>
</protein>
<keyword evidence="2" id="KW-0521">NADP</keyword>
<evidence type="ECO:0000259" key="7">
    <source>
        <dbReference type="Pfam" id="PF00171"/>
    </source>
</evidence>
<dbReference type="GO" id="GO:0016620">
    <property type="term" value="F:oxidoreductase activity, acting on the aldehyde or oxo group of donors, NAD or NADP as acceptor"/>
    <property type="evidence" value="ECO:0007669"/>
    <property type="project" value="InterPro"/>
</dbReference>
<dbReference type="AlphaFoldDB" id="E7QYR2"/>
<keyword evidence="11" id="KW-1185">Reference proteome</keyword>
<dbReference type="FunFam" id="3.40.605.10:FF:000010">
    <property type="entry name" value="N-succinylglutamate 5-semialdehyde dehydrogenase"/>
    <property type="match status" value="1"/>
</dbReference>
<dbReference type="OrthoDB" id="6342at2157"/>
<dbReference type="RefSeq" id="WP_007982776.1">
    <property type="nucleotide sequence ID" value="NZ_AEMG01000028.1"/>
</dbReference>
<dbReference type="Gene3D" id="3.40.605.10">
    <property type="entry name" value="Aldehyde Dehydrogenase, Chain A, domain 1"/>
    <property type="match status" value="1"/>
</dbReference>
<proteinExistence type="inferred from homology"/>
<dbReference type="NCBIfam" id="NF006916">
    <property type="entry name" value="PRK09407.1"/>
    <property type="match status" value="1"/>
</dbReference>
<comment type="similarity">
    <text evidence="1 5">Belongs to the aldehyde dehydrogenase family.</text>
</comment>
<dbReference type="SUPFAM" id="SSF53720">
    <property type="entry name" value="ALDH-like"/>
    <property type="match status" value="1"/>
</dbReference>
<evidence type="ECO:0000256" key="2">
    <source>
        <dbReference type="ARBA" id="ARBA00022857"/>
    </source>
</evidence>
<dbReference type="GO" id="GO:0006081">
    <property type="term" value="P:aldehyde metabolic process"/>
    <property type="evidence" value="ECO:0007669"/>
    <property type="project" value="InterPro"/>
</dbReference>
<feature type="region of interest" description="Disordered" evidence="6">
    <location>
        <begin position="1"/>
        <end position="31"/>
    </location>
</feature>
<dbReference type="STRING" id="797209.GCA_000376445_00661"/>
<evidence type="ECO:0000313" key="8">
    <source>
        <dbReference type="EMBL" id="EFW90328.1"/>
    </source>
</evidence>
<feature type="domain" description="Aldehyde dehydrogenase" evidence="7">
    <location>
        <begin position="24"/>
        <end position="483"/>
    </location>
</feature>
<dbReference type="EMBL" id="FRAN01000001">
    <property type="protein sequence ID" value="SHK01329.1"/>
    <property type="molecule type" value="Genomic_DNA"/>
</dbReference>
<dbReference type="Proteomes" id="UP000184203">
    <property type="component" value="Unassembled WGS sequence"/>
</dbReference>
<evidence type="ECO:0000313" key="11">
    <source>
        <dbReference type="Proteomes" id="UP000184203"/>
    </source>
</evidence>
<gene>
    <name evidence="8" type="primary">gabD2</name>
    <name evidence="9" type="ORF">SAMN05444342_0278</name>
    <name evidence="8" type="ORF">ZOD2009_19763</name>
</gene>
<evidence type="ECO:0000313" key="10">
    <source>
        <dbReference type="Proteomes" id="UP000003751"/>
    </source>
</evidence>
<sequence>MAFQASHIPPDTLGDLGRSVSAEESDDSMSVEAPFTGERIGDVPACSPRDVTAAVSRARTARTEWSSWSIERRADVLSRFHDLVLDRQAELLDVMVLESGKARRDGYEEILDVATNARYYAARAEEFLRPRRRDGAIPLATKTMEYRTPVGVVGVITPWNYPLTLAVSDAIPALLAGNTVVLKPAEETPFTALLAAKLLREAGLPEDAFRVVTGWGDEVGLALIDAVDFVNFTGSTETGRTVAERAGKNLVKCSLELGGKNPMLVLDDADVSAAVEGAIRGCFTNAGQLCLSFERLYVQDGVYDRFLPRFVERTRELSMDPSFDYDVEVGSLVSERQFEKVRNHVDDAVSKGATAVVGGNARPDVGPYFFEPTILTGVTEEMTVAREETFGPVVAVTRFSDDEDGIALANDSDRGLNASVWTTDSDRGWEIARQIDCGTVGINDPYHAIWASVDSPMGGMKDSGIGRRHGREGIRKYTESQTVAEQRFASVAPPRRVPTKWYARAMTGVMRLFKRIEEGW</sequence>
<dbReference type="PATRIC" id="fig|797209.4.peg.3870"/>
<keyword evidence="3 5" id="KW-0560">Oxidoreductase</keyword>
<organism evidence="8 10">
    <name type="scientific">Haladaptatus paucihalophilus DX253</name>
    <dbReference type="NCBI Taxonomy" id="797209"/>
    <lineage>
        <taxon>Archaea</taxon>
        <taxon>Methanobacteriati</taxon>
        <taxon>Methanobacteriota</taxon>
        <taxon>Stenosarchaea group</taxon>
        <taxon>Halobacteria</taxon>
        <taxon>Halobacteriales</taxon>
        <taxon>Haladaptataceae</taxon>
        <taxon>Haladaptatus</taxon>
    </lineage>
</organism>
<evidence type="ECO:0000256" key="3">
    <source>
        <dbReference type="ARBA" id="ARBA00023002"/>
    </source>
</evidence>
<dbReference type="Gene3D" id="3.40.309.10">
    <property type="entry name" value="Aldehyde Dehydrogenase, Chain A, domain 2"/>
    <property type="match status" value="1"/>
</dbReference>
<dbReference type="PROSITE" id="PS00687">
    <property type="entry name" value="ALDEHYDE_DEHYDR_GLU"/>
    <property type="match status" value="1"/>
</dbReference>
<dbReference type="Pfam" id="PF00171">
    <property type="entry name" value="Aldedh"/>
    <property type="match status" value="1"/>
</dbReference>
<dbReference type="eggNOG" id="arCOG01252">
    <property type="taxonomic scope" value="Archaea"/>
</dbReference>
<feature type="active site" evidence="4">
    <location>
        <position position="256"/>
    </location>
</feature>
<dbReference type="PANTHER" id="PTHR43353:SF5">
    <property type="entry name" value="SUCCINATE-SEMIALDEHYDE DEHYDROGENASE, MITOCHONDRIAL"/>
    <property type="match status" value="1"/>
</dbReference>
<dbReference type="InterPro" id="IPR012394">
    <property type="entry name" value="Aldehyde_DH_NAD(P)"/>
</dbReference>
<evidence type="ECO:0000256" key="6">
    <source>
        <dbReference type="SAM" id="MobiDB-lite"/>
    </source>
</evidence>
<accession>E7QYR2</accession>
<name>E7QYR2_HALPU</name>
<dbReference type="CDD" id="cd07101">
    <property type="entry name" value="ALDH_SSADH2_GabD2"/>
    <property type="match status" value="1"/>
</dbReference>
<dbReference type="PIRSF" id="PIRSF036492">
    <property type="entry name" value="ALDH"/>
    <property type="match status" value="1"/>
</dbReference>
<evidence type="ECO:0000256" key="1">
    <source>
        <dbReference type="ARBA" id="ARBA00009986"/>
    </source>
</evidence>
<reference evidence="9" key="3">
    <citation type="submission" date="2016-11" db="EMBL/GenBank/DDBJ databases">
        <authorList>
            <person name="Jaros S."/>
            <person name="Januszkiewicz K."/>
            <person name="Wedrychowicz H."/>
        </authorList>
    </citation>
    <scope>NUCLEOTIDE SEQUENCE [LARGE SCALE GENOMIC DNA]</scope>
    <source>
        <strain evidence="9">DX253</strain>
    </source>
</reference>
<dbReference type="InterPro" id="IPR016162">
    <property type="entry name" value="Ald_DH_N"/>
</dbReference>
<reference evidence="11" key="2">
    <citation type="submission" date="2016-11" db="EMBL/GenBank/DDBJ databases">
        <authorList>
            <person name="Varghese N."/>
            <person name="Submissions S."/>
        </authorList>
    </citation>
    <scope>NUCLEOTIDE SEQUENCE [LARGE SCALE GENOMIC DNA]</scope>
    <source>
        <strain evidence="11">DX253</strain>
    </source>
</reference>
<dbReference type="Proteomes" id="UP000003751">
    <property type="component" value="Unassembled WGS sequence"/>
</dbReference>
<dbReference type="FunFam" id="3.40.309.10:FF:000009">
    <property type="entry name" value="Aldehyde dehydrogenase A"/>
    <property type="match status" value="1"/>
</dbReference>
<dbReference type="InterPro" id="IPR016161">
    <property type="entry name" value="Ald_DH/histidinol_DH"/>
</dbReference>
<dbReference type="InterPro" id="IPR016163">
    <property type="entry name" value="Ald_DH_C"/>
</dbReference>
<dbReference type="EMBL" id="AEMG01000028">
    <property type="protein sequence ID" value="EFW90328.1"/>
    <property type="molecule type" value="Genomic_DNA"/>
</dbReference>
<dbReference type="InterPro" id="IPR050740">
    <property type="entry name" value="Aldehyde_DH_Superfamily"/>
</dbReference>
<dbReference type="InterPro" id="IPR029510">
    <property type="entry name" value="Ald_DH_CS_GLU"/>
</dbReference>
<evidence type="ECO:0000313" key="9">
    <source>
        <dbReference type="EMBL" id="SHK01329.1"/>
    </source>
</evidence>
<evidence type="ECO:0000256" key="5">
    <source>
        <dbReference type="RuleBase" id="RU003345"/>
    </source>
</evidence>